<evidence type="ECO:0000313" key="4">
    <source>
        <dbReference type="EMBL" id="KAA6363135.1"/>
    </source>
</evidence>
<gene>
    <name evidence="4" type="ORF">EZS28_041338</name>
</gene>
<dbReference type="EMBL" id="SNRW01023287">
    <property type="protein sequence ID" value="KAA6363135.1"/>
    <property type="molecule type" value="Genomic_DNA"/>
</dbReference>
<dbReference type="Proteomes" id="UP000324800">
    <property type="component" value="Unassembled WGS sequence"/>
</dbReference>
<dbReference type="InterPro" id="IPR042178">
    <property type="entry name" value="Serpin_sf_1"/>
</dbReference>
<dbReference type="GO" id="GO:0005615">
    <property type="term" value="C:extracellular space"/>
    <property type="evidence" value="ECO:0007669"/>
    <property type="project" value="InterPro"/>
</dbReference>
<dbReference type="GO" id="GO:0004867">
    <property type="term" value="F:serine-type endopeptidase inhibitor activity"/>
    <property type="evidence" value="ECO:0007669"/>
    <property type="project" value="InterPro"/>
</dbReference>
<proteinExistence type="inferred from homology"/>
<dbReference type="AlphaFoldDB" id="A0A5J4U0C0"/>
<name>A0A5J4U0C0_9EUKA</name>
<feature type="domain" description="Serpin" evidence="3">
    <location>
        <begin position="1"/>
        <end position="194"/>
    </location>
</feature>
<dbReference type="Gene3D" id="2.30.39.10">
    <property type="entry name" value="Alpha-1-antitrypsin, domain 1"/>
    <property type="match status" value="1"/>
</dbReference>
<evidence type="ECO:0000256" key="1">
    <source>
        <dbReference type="ARBA" id="ARBA00009500"/>
    </source>
</evidence>
<sequence length="204" mass="22931">QFHLFGGEERTIDMMHRQDKIPYASLGDIAAISLQFDIKGVEMMIILPRERTPEALKQTAIKYLSTHGLKSINDKLSKHRKVLALPKFKAQYKSSLKDVLKDVGLNRSFSDDAEFPRIAKQHLKISDVIHEAVLKVDEHGAEASAATSVVMNRMMGSINKPEQEIYFTVDRPFLVAIYDKQTNLPIFTGAISEVGAYEKAGEEL</sequence>
<feature type="non-terminal residue" evidence="4">
    <location>
        <position position="1"/>
    </location>
</feature>
<evidence type="ECO:0000256" key="2">
    <source>
        <dbReference type="RuleBase" id="RU000411"/>
    </source>
</evidence>
<dbReference type="Pfam" id="PF00079">
    <property type="entry name" value="Serpin"/>
    <property type="match status" value="1"/>
</dbReference>
<comment type="similarity">
    <text evidence="1 2">Belongs to the serpin family.</text>
</comment>
<dbReference type="PROSITE" id="PS00284">
    <property type="entry name" value="SERPIN"/>
    <property type="match status" value="1"/>
</dbReference>
<dbReference type="Gene3D" id="2.10.310.10">
    <property type="entry name" value="Serpins superfamily"/>
    <property type="match status" value="1"/>
</dbReference>
<dbReference type="InterPro" id="IPR023795">
    <property type="entry name" value="Serpin_CS"/>
</dbReference>
<protein>
    <submittedName>
        <fullName evidence="4">Putative serpin family protein</fullName>
    </submittedName>
</protein>
<organism evidence="4 5">
    <name type="scientific">Streblomastix strix</name>
    <dbReference type="NCBI Taxonomy" id="222440"/>
    <lineage>
        <taxon>Eukaryota</taxon>
        <taxon>Metamonada</taxon>
        <taxon>Preaxostyla</taxon>
        <taxon>Oxymonadida</taxon>
        <taxon>Streblomastigidae</taxon>
        <taxon>Streblomastix</taxon>
    </lineage>
</organism>
<dbReference type="PANTHER" id="PTHR11461">
    <property type="entry name" value="SERINE PROTEASE INHIBITOR, SERPIN"/>
    <property type="match status" value="1"/>
</dbReference>
<accession>A0A5J4U0C0</accession>
<dbReference type="Gene3D" id="3.30.497.10">
    <property type="entry name" value="Antithrombin, subunit I, domain 2"/>
    <property type="match status" value="1"/>
</dbReference>
<dbReference type="PANTHER" id="PTHR11461:SF211">
    <property type="entry name" value="GH10112P-RELATED"/>
    <property type="match status" value="1"/>
</dbReference>
<evidence type="ECO:0000259" key="3">
    <source>
        <dbReference type="SMART" id="SM00093"/>
    </source>
</evidence>
<dbReference type="InterPro" id="IPR036186">
    <property type="entry name" value="Serpin_sf"/>
</dbReference>
<dbReference type="InterPro" id="IPR042185">
    <property type="entry name" value="Serpin_sf_2"/>
</dbReference>
<dbReference type="SMART" id="SM00093">
    <property type="entry name" value="SERPIN"/>
    <property type="match status" value="1"/>
</dbReference>
<dbReference type="InterPro" id="IPR000215">
    <property type="entry name" value="Serpin_fam"/>
</dbReference>
<dbReference type="OrthoDB" id="6419887at2759"/>
<comment type="caution">
    <text evidence="4">The sequence shown here is derived from an EMBL/GenBank/DDBJ whole genome shotgun (WGS) entry which is preliminary data.</text>
</comment>
<dbReference type="SUPFAM" id="SSF56574">
    <property type="entry name" value="Serpins"/>
    <property type="match status" value="1"/>
</dbReference>
<dbReference type="InterPro" id="IPR023796">
    <property type="entry name" value="Serpin_dom"/>
</dbReference>
<reference evidence="4 5" key="1">
    <citation type="submission" date="2019-03" db="EMBL/GenBank/DDBJ databases">
        <title>Single cell metagenomics reveals metabolic interactions within the superorganism composed of flagellate Streblomastix strix and complex community of Bacteroidetes bacteria on its surface.</title>
        <authorList>
            <person name="Treitli S.C."/>
            <person name="Kolisko M."/>
            <person name="Husnik F."/>
            <person name="Keeling P."/>
            <person name="Hampl V."/>
        </authorList>
    </citation>
    <scope>NUCLEOTIDE SEQUENCE [LARGE SCALE GENOMIC DNA]</scope>
    <source>
        <strain evidence="4">ST1C</strain>
    </source>
</reference>
<evidence type="ECO:0000313" key="5">
    <source>
        <dbReference type="Proteomes" id="UP000324800"/>
    </source>
</evidence>